<gene>
    <name evidence="2" type="ORF">I7730_08365</name>
    <name evidence="3" type="ORF">I7730_26050</name>
</gene>
<protein>
    <submittedName>
        <fullName evidence="3">Type IV pilin protein</fullName>
    </submittedName>
</protein>
<dbReference type="NCBIfam" id="TIGR02532">
    <property type="entry name" value="IV_pilin_GFxxxE"/>
    <property type="match status" value="1"/>
</dbReference>
<dbReference type="Gene3D" id="3.30.700.10">
    <property type="entry name" value="Glycoprotein, Type 4 Pilin"/>
    <property type="match status" value="1"/>
</dbReference>
<name>A0A8H9N5R2_VIBVL</name>
<keyword evidence="1" id="KW-0472">Membrane</keyword>
<reference evidence="3" key="2">
    <citation type="submission" date="2019-01" db="EMBL/GenBank/DDBJ databases">
        <authorList>
            <consortium name="NCBI Pathogen Detection Project"/>
        </authorList>
    </citation>
    <scope>NUCLEOTIDE SEQUENCE</scope>
    <source>
        <strain evidence="3">BCW_3452</strain>
    </source>
</reference>
<keyword evidence="1" id="KW-1133">Transmembrane helix</keyword>
<dbReference type="AlphaFoldDB" id="A0A8H9N5R2"/>
<dbReference type="InterPro" id="IPR031982">
    <property type="entry name" value="PilE-like"/>
</dbReference>
<sequence length="147" mass="16262">MFVMIRNFPCKHYKKHSSGMTLIELLIAVVIVGVLASISYPSYNNYVIESHRTVAKADMAKIQLELERSYNGGYQWTQILSGSTCLICDSSSDRYKFEVASSATSAYTISAEAKTDKGQSNDPCLANETIKKMTLNSTNQAKPAACW</sequence>
<reference evidence="3" key="1">
    <citation type="journal article" date="2018" name="Genome Biol.">
        <title>SKESA: strategic k-mer extension for scrupulous assemblies.</title>
        <authorList>
            <person name="Souvorov A."/>
            <person name="Agarwala R."/>
            <person name="Lipman D.J."/>
        </authorList>
    </citation>
    <scope>NUCLEOTIDE SEQUENCE</scope>
    <source>
        <strain evidence="3">BCW_3452</strain>
    </source>
</reference>
<feature type="transmembrane region" description="Helical" evidence="1">
    <location>
        <begin position="21"/>
        <end position="43"/>
    </location>
</feature>
<dbReference type="Pfam" id="PF07963">
    <property type="entry name" value="N_methyl"/>
    <property type="match status" value="1"/>
</dbReference>
<dbReference type="InterPro" id="IPR045584">
    <property type="entry name" value="Pilin-like"/>
</dbReference>
<organism evidence="3">
    <name type="scientific">Vibrio vulnificus</name>
    <dbReference type="NCBI Taxonomy" id="672"/>
    <lineage>
        <taxon>Bacteria</taxon>
        <taxon>Pseudomonadati</taxon>
        <taxon>Pseudomonadota</taxon>
        <taxon>Gammaproteobacteria</taxon>
        <taxon>Vibrionales</taxon>
        <taxon>Vibrionaceae</taxon>
        <taxon>Vibrio</taxon>
    </lineage>
</organism>
<dbReference type="InterPro" id="IPR012902">
    <property type="entry name" value="N_methyl_site"/>
</dbReference>
<evidence type="ECO:0000313" key="3">
    <source>
        <dbReference type="EMBL" id="HAS8543181.1"/>
    </source>
</evidence>
<proteinExistence type="predicted"/>
<dbReference type="GO" id="GO:0043683">
    <property type="term" value="P:type IV pilus assembly"/>
    <property type="evidence" value="ECO:0007669"/>
    <property type="project" value="InterPro"/>
</dbReference>
<dbReference type="SUPFAM" id="SSF54523">
    <property type="entry name" value="Pili subunits"/>
    <property type="match status" value="1"/>
</dbReference>
<dbReference type="PROSITE" id="PS00409">
    <property type="entry name" value="PROKAR_NTER_METHYL"/>
    <property type="match status" value="1"/>
</dbReference>
<comment type="caution">
    <text evidence="3">The sequence shown here is derived from an EMBL/GenBank/DDBJ whole genome shotgun (WGS) entry which is preliminary data.</text>
</comment>
<evidence type="ECO:0000313" key="2">
    <source>
        <dbReference type="EMBL" id="HAS8539800.1"/>
    </source>
</evidence>
<dbReference type="Proteomes" id="UP000863257">
    <property type="component" value="Unassembled WGS sequence"/>
</dbReference>
<dbReference type="EMBL" id="DACRBY010000008">
    <property type="protein sequence ID" value="HAS8539800.1"/>
    <property type="molecule type" value="Genomic_DNA"/>
</dbReference>
<keyword evidence="1" id="KW-0812">Transmembrane</keyword>
<dbReference type="EMBL" id="DACRBY010000197">
    <property type="protein sequence ID" value="HAS8543181.1"/>
    <property type="molecule type" value="Genomic_DNA"/>
</dbReference>
<evidence type="ECO:0000256" key="1">
    <source>
        <dbReference type="SAM" id="Phobius"/>
    </source>
</evidence>
<accession>A0A8H9N5R2</accession>
<dbReference type="Pfam" id="PF16732">
    <property type="entry name" value="ComP_DUS"/>
    <property type="match status" value="1"/>
</dbReference>